<keyword evidence="2 8" id="KW-0808">Transferase</keyword>
<protein>
    <recommendedName>
        <fullName evidence="8">Cytidylate kinase</fullName>
        <shortName evidence="8">CK</shortName>
        <ecNumber evidence="8">2.7.4.25</ecNumber>
    </recommendedName>
    <alternativeName>
        <fullName evidence="8">Cytidine monophosphate kinase</fullName>
        <shortName evidence="8">CMP kinase</shortName>
    </alternativeName>
</protein>
<comment type="subcellular location">
    <subcellularLocation>
        <location evidence="8">Cytoplasm</location>
    </subcellularLocation>
</comment>
<keyword evidence="5 8" id="KW-0067">ATP-binding</keyword>
<keyword evidence="8" id="KW-0963">Cytoplasm</keyword>
<dbReference type="InterPro" id="IPR003136">
    <property type="entry name" value="Cytidylate_kin"/>
</dbReference>
<reference evidence="10 11" key="1">
    <citation type="submission" date="2020-05" db="EMBL/GenBank/DDBJ databases">
        <title>Azospirillum oleiclasticum sp. nov, a nitrogen-fixing and heavy crude oil-emulsifying bacterium isolated from the crude oil of Yumen Oilfield.</title>
        <authorList>
            <person name="Wu D."/>
            <person name="Cai M."/>
            <person name="Zhang X."/>
        </authorList>
    </citation>
    <scope>NUCLEOTIDE SEQUENCE [LARGE SCALE GENOMIC DNA]</scope>
    <source>
        <strain evidence="10 11">ROY-1-1-2</strain>
    </source>
</reference>
<dbReference type="Proteomes" id="UP000584642">
    <property type="component" value="Unassembled WGS sequence"/>
</dbReference>
<comment type="catalytic activity">
    <reaction evidence="6 8">
        <text>dCMP + ATP = dCDP + ADP</text>
        <dbReference type="Rhea" id="RHEA:25094"/>
        <dbReference type="ChEBI" id="CHEBI:30616"/>
        <dbReference type="ChEBI" id="CHEBI:57566"/>
        <dbReference type="ChEBI" id="CHEBI:58593"/>
        <dbReference type="ChEBI" id="CHEBI:456216"/>
        <dbReference type="EC" id="2.7.4.25"/>
    </reaction>
</comment>
<sequence>MSLPVIAIDGPAASGKGTLARRVAAAYGFAHLDTGSLYRAVGVLLLRLGKDPGDADAAAKIARALKPDDTILTDPDLRGDEAAQAASQVAVVPEVRAALLDFQRGFAKHPPGDARGAVLDGRDIGTVICPDADAKLFVTASVEVRADRRLKELQERGIPAIPSDVLEDMKARDARDSQRAVAPLRPAGDAFVLDTSAMNAEEALAAAIAHIGSKTGLGTRR</sequence>
<dbReference type="Pfam" id="PF02224">
    <property type="entry name" value="Cytidylate_kin"/>
    <property type="match status" value="1"/>
</dbReference>
<evidence type="ECO:0000256" key="8">
    <source>
        <dbReference type="HAMAP-Rule" id="MF_00238"/>
    </source>
</evidence>
<dbReference type="SUPFAM" id="SSF52540">
    <property type="entry name" value="P-loop containing nucleoside triphosphate hydrolases"/>
    <property type="match status" value="1"/>
</dbReference>
<dbReference type="CDD" id="cd02020">
    <property type="entry name" value="CMPK"/>
    <property type="match status" value="1"/>
</dbReference>
<feature type="binding site" evidence="8">
    <location>
        <begin position="10"/>
        <end position="18"/>
    </location>
    <ligand>
        <name>ATP</name>
        <dbReference type="ChEBI" id="CHEBI:30616"/>
    </ligand>
</feature>
<evidence type="ECO:0000313" key="10">
    <source>
        <dbReference type="EMBL" id="NYZ22311.1"/>
    </source>
</evidence>
<dbReference type="EC" id="2.7.4.25" evidence="8"/>
<comment type="similarity">
    <text evidence="1 8">Belongs to the cytidylate kinase family. Type 1 subfamily.</text>
</comment>
<dbReference type="Gene3D" id="3.40.50.300">
    <property type="entry name" value="P-loop containing nucleotide triphosphate hydrolases"/>
    <property type="match status" value="1"/>
</dbReference>
<evidence type="ECO:0000256" key="4">
    <source>
        <dbReference type="ARBA" id="ARBA00022777"/>
    </source>
</evidence>
<dbReference type="GO" id="GO:0016301">
    <property type="term" value="F:kinase activity"/>
    <property type="evidence" value="ECO:0007669"/>
    <property type="project" value="UniProtKB-KW"/>
</dbReference>
<evidence type="ECO:0000256" key="6">
    <source>
        <dbReference type="ARBA" id="ARBA00047615"/>
    </source>
</evidence>
<dbReference type="NCBIfam" id="TIGR00017">
    <property type="entry name" value="cmk"/>
    <property type="match status" value="1"/>
</dbReference>
<accession>A0ABX2TG72</accession>
<evidence type="ECO:0000256" key="5">
    <source>
        <dbReference type="ARBA" id="ARBA00022840"/>
    </source>
</evidence>
<feature type="domain" description="Cytidylate kinase" evidence="9">
    <location>
        <begin position="6"/>
        <end position="210"/>
    </location>
</feature>
<proteinExistence type="inferred from homology"/>
<evidence type="ECO:0000256" key="1">
    <source>
        <dbReference type="ARBA" id="ARBA00009427"/>
    </source>
</evidence>
<keyword evidence="3 8" id="KW-0547">Nucleotide-binding</keyword>
<keyword evidence="11" id="KW-1185">Reference proteome</keyword>
<organism evidence="10 11">
    <name type="scientific">Azospirillum oleiclasticum</name>
    <dbReference type="NCBI Taxonomy" id="2735135"/>
    <lineage>
        <taxon>Bacteria</taxon>
        <taxon>Pseudomonadati</taxon>
        <taxon>Pseudomonadota</taxon>
        <taxon>Alphaproteobacteria</taxon>
        <taxon>Rhodospirillales</taxon>
        <taxon>Azospirillaceae</taxon>
        <taxon>Azospirillum</taxon>
    </lineage>
</organism>
<evidence type="ECO:0000256" key="7">
    <source>
        <dbReference type="ARBA" id="ARBA00048478"/>
    </source>
</evidence>
<evidence type="ECO:0000256" key="2">
    <source>
        <dbReference type="ARBA" id="ARBA00022679"/>
    </source>
</evidence>
<gene>
    <name evidence="8" type="primary">cmk</name>
    <name evidence="10" type="ORF">HND93_21585</name>
</gene>
<dbReference type="HAMAP" id="MF_00238">
    <property type="entry name" value="Cytidyl_kinase_type1"/>
    <property type="match status" value="1"/>
</dbReference>
<dbReference type="InterPro" id="IPR027417">
    <property type="entry name" value="P-loop_NTPase"/>
</dbReference>
<name>A0ABX2TG72_9PROT</name>
<dbReference type="RefSeq" id="WP_180284080.1">
    <property type="nucleotide sequence ID" value="NZ_JABFDB010000016.1"/>
</dbReference>
<evidence type="ECO:0000256" key="3">
    <source>
        <dbReference type="ARBA" id="ARBA00022741"/>
    </source>
</evidence>
<dbReference type="InterPro" id="IPR011994">
    <property type="entry name" value="Cytidylate_kinase_dom"/>
</dbReference>
<comment type="caution">
    <text evidence="10">The sequence shown here is derived from an EMBL/GenBank/DDBJ whole genome shotgun (WGS) entry which is preliminary data.</text>
</comment>
<dbReference type="EMBL" id="JABFDB010000016">
    <property type="protein sequence ID" value="NYZ22311.1"/>
    <property type="molecule type" value="Genomic_DNA"/>
</dbReference>
<evidence type="ECO:0000313" key="11">
    <source>
        <dbReference type="Proteomes" id="UP000584642"/>
    </source>
</evidence>
<keyword evidence="4 8" id="KW-0418">Kinase</keyword>
<comment type="catalytic activity">
    <reaction evidence="7 8">
        <text>CMP + ATP = CDP + ADP</text>
        <dbReference type="Rhea" id="RHEA:11600"/>
        <dbReference type="ChEBI" id="CHEBI:30616"/>
        <dbReference type="ChEBI" id="CHEBI:58069"/>
        <dbReference type="ChEBI" id="CHEBI:60377"/>
        <dbReference type="ChEBI" id="CHEBI:456216"/>
        <dbReference type="EC" id="2.7.4.25"/>
    </reaction>
</comment>
<evidence type="ECO:0000259" key="9">
    <source>
        <dbReference type="Pfam" id="PF02224"/>
    </source>
</evidence>